<reference evidence="6 8" key="1">
    <citation type="submission" date="2018-02" db="EMBL/GenBank/DDBJ databases">
        <title>Reclassifiation of [Polyangium] brachysporum DSM 7029 as Guopingzhaonella breviflexa gen. nov., sp. nov., a member of the family Comamonadaceae.</title>
        <authorList>
            <person name="Tang B."/>
        </authorList>
    </citation>
    <scope>NUCLEOTIDE SEQUENCE [LARGE SCALE GENOMIC DNA]</scope>
    <source>
        <strain evidence="6 8">DSM 15344</strain>
    </source>
</reference>
<dbReference type="Gene3D" id="3.20.20.80">
    <property type="entry name" value="Glycosidases"/>
    <property type="match status" value="1"/>
</dbReference>
<dbReference type="OrthoDB" id="9800174at2"/>
<dbReference type="Pfam" id="PF00128">
    <property type="entry name" value="Alpha-amylase"/>
    <property type="match status" value="1"/>
</dbReference>
<evidence type="ECO:0000256" key="4">
    <source>
        <dbReference type="SAM" id="MobiDB-lite"/>
    </source>
</evidence>
<dbReference type="PANTHER" id="PTHR43002">
    <property type="entry name" value="GLYCOGEN DEBRANCHING ENZYME"/>
    <property type="match status" value="1"/>
</dbReference>
<feature type="region of interest" description="Disordered" evidence="4">
    <location>
        <begin position="469"/>
        <end position="490"/>
    </location>
</feature>
<evidence type="ECO:0000313" key="9">
    <source>
        <dbReference type="Proteomes" id="UP000294772"/>
    </source>
</evidence>
<dbReference type="Pfam" id="PF02922">
    <property type="entry name" value="CBM_48"/>
    <property type="match status" value="1"/>
</dbReference>
<dbReference type="Proteomes" id="UP000239406">
    <property type="component" value="Unassembled WGS sequence"/>
</dbReference>
<dbReference type="EMBL" id="PSNY01000005">
    <property type="protein sequence ID" value="PPE70652.1"/>
    <property type="molecule type" value="Genomic_DNA"/>
</dbReference>
<keyword evidence="3" id="KW-0326">Glycosidase</keyword>
<dbReference type="CDD" id="cd02856">
    <property type="entry name" value="E_set_GDE_Isoamylase_N"/>
    <property type="match status" value="1"/>
</dbReference>
<dbReference type="Proteomes" id="UP000294772">
    <property type="component" value="Unassembled WGS sequence"/>
</dbReference>
<dbReference type="SUPFAM" id="SSF51445">
    <property type="entry name" value="(Trans)glycosidases"/>
    <property type="match status" value="1"/>
</dbReference>
<feature type="domain" description="Glycosyl hydrolase family 13 catalytic" evidence="5">
    <location>
        <begin position="141"/>
        <end position="572"/>
    </location>
</feature>
<dbReference type="RefSeq" id="WP_104356741.1">
    <property type="nucleotide sequence ID" value="NZ_CP064338.1"/>
</dbReference>
<evidence type="ECO:0000259" key="5">
    <source>
        <dbReference type="SMART" id="SM00642"/>
    </source>
</evidence>
<dbReference type="AlphaFoldDB" id="A0A2S5T6U3"/>
<keyword evidence="8" id="KW-1185">Reference proteome</keyword>
<reference evidence="7 9" key="2">
    <citation type="submission" date="2019-03" db="EMBL/GenBank/DDBJ databases">
        <title>Genomic Encyclopedia of Type Strains, Phase IV (KMG-IV): sequencing the most valuable type-strain genomes for metagenomic binning, comparative biology and taxonomic classification.</title>
        <authorList>
            <person name="Goeker M."/>
        </authorList>
    </citation>
    <scope>NUCLEOTIDE SEQUENCE [LARGE SCALE GENOMIC DNA]</scope>
    <source>
        <strain evidence="7 9">DSM 15264</strain>
    </source>
</reference>
<proteinExistence type="inferred from homology"/>
<dbReference type="SUPFAM" id="SSF81296">
    <property type="entry name" value="E set domains"/>
    <property type="match status" value="1"/>
</dbReference>
<dbReference type="InterPro" id="IPR006047">
    <property type="entry name" value="GH13_cat_dom"/>
</dbReference>
<dbReference type="InterPro" id="IPR017853">
    <property type="entry name" value="GH"/>
</dbReference>
<dbReference type="SMART" id="SM00642">
    <property type="entry name" value="Aamy"/>
    <property type="match status" value="1"/>
</dbReference>
<dbReference type="NCBIfam" id="TIGR02100">
    <property type="entry name" value="glgX_debranch"/>
    <property type="match status" value="1"/>
</dbReference>
<evidence type="ECO:0000256" key="1">
    <source>
        <dbReference type="ARBA" id="ARBA00008061"/>
    </source>
</evidence>
<dbReference type="SUPFAM" id="SSF51011">
    <property type="entry name" value="Glycosyl hydrolase domain"/>
    <property type="match status" value="1"/>
</dbReference>
<comment type="caution">
    <text evidence="6">The sequence shown here is derived from an EMBL/GenBank/DDBJ whole genome shotgun (WGS) entry which is preliminary data.</text>
</comment>
<protein>
    <submittedName>
        <fullName evidence="6">Glycogen debranching enzyme GlgX</fullName>
    </submittedName>
    <submittedName>
        <fullName evidence="7">Glycogen operon protein</fullName>
    </submittedName>
</protein>
<evidence type="ECO:0000313" key="6">
    <source>
        <dbReference type="EMBL" id="PPE70652.1"/>
    </source>
</evidence>
<keyword evidence="2" id="KW-0378">Hydrolase</keyword>
<dbReference type="EMBL" id="SLXF01000001">
    <property type="protein sequence ID" value="TCP09998.1"/>
    <property type="molecule type" value="Genomic_DNA"/>
</dbReference>
<dbReference type="InterPro" id="IPR004193">
    <property type="entry name" value="Glyco_hydro_13_N"/>
</dbReference>
<dbReference type="GO" id="GO:0005980">
    <property type="term" value="P:glycogen catabolic process"/>
    <property type="evidence" value="ECO:0007669"/>
    <property type="project" value="InterPro"/>
</dbReference>
<dbReference type="CDD" id="cd11326">
    <property type="entry name" value="AmyAc_Glg_debranch"/>
    <property type="match status" value="1"/>
</dbReference>
<comment type="similarity">
    <text evidence="1">Belongs to the glycosyl hydrolase 13 family.</text>
</comment>
<name>A0A2S5T6U3_9BURK</name>
<dbReference type="Gene3D" id="2.60.40.10">
    <property type="entry name" value="Immunoglobulins"/>
    <property type="match status" value="1"/>
</dbReference>
<gene>
    <name evidence="6" type="primary">glgX</name>
    <name evidence="6" type="ORF">C1702_05770</name>
    <name evidence="7" type="ORF">EV676_101582</name>
</gene>
<evidence type="ECO:0000313" key="7">
    <source>
        <dbReference type="EMBL" id="TCP09998.1"/>
    </source>
</evidence>
<dbReference type="Gene3D" id="2.60.40.1180">
    <property type="entry name" value="Golgi alpha-mannosidase II"/>
    <property type="match status" value="1"/>
</dbReference>
<dbReference type="InterPro" id="IPR013783">
    <property type="entry name" value="Ig-like_fold"/>
</dbReference>
<evidence type="ECO:0000313" key="8">
    <source>
        <dbReference type="Proteomes" id="UP000239406"/>
    </source>
</evidence>
<dbReference type="InterPro" id="IPR014756">
    <property type="entry name" value="Ig_E-set"/>
</dbReference>
<dbReference type="GO" id="GO:0004135">
    <property type="term" value="F:amylo-alpha-1,6-glucosidase activity"/>
    <property type="evidence" value="ECO:0007669"/>
    <property type="project" value="InterPro"/>
</dbReference>
<dbReference type="InterPro" id="IPR044505">
    <property type="entry name" value="GlgX_Isoamylase_N_E_set"/>
</dbReference>
<sequence>MPKKPHARTGRPWPLGATWDGHGVNFALYSGVAEQVQLCLFDRDGGQERRRLDLAHRGNVWYGYVPGGAPGDLYGYRVHGPYRPEQGLRCNPHKLLIDPYARAIVGALRWSDAHYGYVRGAEDADLSYSTQDNAADMPRCQVVDERFDWGDDAPPQVPWRDTVFYEAHVKGLTQRHPDVPAAWRGTYAGLASPPVTEHLRRLGVTAVDLLPVHAFVDDHRLVELGLRNYWGYNTLGFFAPELRYSASGTVQEFKQMVKALHAAGLEVILDVVYNHTAEGNQLGPTLSWRGIDNAAYYRLRHDDPRRYDDVTGTGNTLHTRHPVVVRLIMDSLRYWVGEMHVDGFRFDLATVLGRGPAGFDPLAGLFSAIAQDPVLAHVKLIAEPWDLGDGGYQVGGFPAGWAEWNGRYRDTVRAFWAGEPGHLPELSRRLCGSSDLYQLRGRSPTDSVNFVTVHDGFTLHDLVSYQHKHNEANGEDNRDGENHNRSWNCGAEGETDDEVVLALRERQKRNLLTTLFVSLGTPLLLGGDEVGRTQRGNNNGYCQDNEVSWHDWQLDERRQRLLDYVQRLIAFRKVQPALRRTTFFHGEPDAGGVRDIAWLQPNGEPMTPAEWEQPGPGAMGALVCGWQTGEVDERGAPLCGDSVLILVNGQRNPLPFVLPPLRGDAWVPRFDTRTPSGLPQHEGRPVRGEYVVGARSIAILTQASTEDPADALSA</sequence>
<evidence type="ECO:0000256" key="2">
    <source>
        <dbReference type="ARBA" id="ARBA00022801"/>
    </source>
</evidence>
<dbReference type="InterPro" id="IPR011837">
    <property type="entry name" value="Glycogen_debranch_GlgX"/>
</dbReference>
<organism evidence="6 8">
    <name type="scientific">Caldimonas thermodepolymerans</name>
    <dbReference type="NCBI Taxonomy" id="215580"/>
    <lineage>
        <taxon>Bacteria</taxon>
        <taxon>Pseudomonadati</taxon>
        <taxon>Pseudomonadota</taxon>
        <taxon>Betaproteobacteria</taxon>
        <taxon>Burkholderiales</taxon>
        <taxon>Sphaerotilaceae</taxon>
        <taxon>Caldimonas</taxon>
    </lineage>
</organism>
<dbReference type="InterPro" id="IPR013780">
    <property type="entry name" value="Glyco_hydro_b"/>
</dbReference>
<accession>A0A2S5T6U3</accession>
<evidence type="ECO:0000256" key="3">
    <source>
        <dbReference type="ARBA" id="ARBA00023295"/>
    </source>
</evidence>
<feature type="compositionally biased region" description="Basic and acidic residues" evidence="4">
    <location>
        <begin position="469"/>
        <end position="484"/>
    </location>
</feature>